<accession>A0A9D3M0G2</accession>
<reference evidence="1" key="1">
    <citation type="submission" date="2021-01" db="EMBL/GenBank/DDBJ databases">
        <title>A chromosome-scale assembly of European eel, Anguilla anguilla.</title>
        <authorList>
            <person name="Henkel C."/>
            <person name="Jong-Raadsen S.A."/>
            <person name="Dufour S."/>
            <person name="Weltzien F.-A."/>
            <person name="Palstra A.P."/>
            <person name="Pelster B."/>
            <person name="Spaink H.P."/>
            <person name="Van Den Thillart G.E."/>
            <person name="Jansen H."/>
            <person name="Zahm M."/>
            <person name="Klopp C."/>
            <person name="Cedric C."/>
            <person name="Louis A."/>
            <person name="Berthelot C."/>
            <person name="Parey E."/>
            <person name="Roest Crollius H."/>
            <person name="Montfort J."/>
            <person name="Robinson-Rechavi M."/>
            <person name="Bucao C."/>
            <person name="Bouchez O."/>
            <person name="Gislard M."/>
            <person name="Lluch J."/>
            <person name="Milhes M."/>
            <person name="Lampietro C."/>
            <person name="Lopez Roques C."/>
            <person name="Donnadieu C."/>
            <person name="Braasch I."/>
            <person name="Desvignes T."/>
            <person name="Postlethwait J."/>
            <person name="Bobe J."/>
            <person name="Guiguen Y."/>
            <person name="Dirks R."/>
        </authorList>
    </citation>
    <scope>NUCLEOTIDE SEQUENCE</scope>
    <source>
        <strain evidence="1">Tag_6206</strain>
        <tissue evidence="1">Liver</tissue>
    </source>
</reference>
<name>A0A9D3M0G2_ANGAN</name>
<dbReference type="Proteomes" id="UP001044222">
    <property type="component" value="Chromosome 14"/>
</dbReference>
<protein>
    <submittedName>
        <fullName evidence="1">Uncharacterized protein</fullName>
    </submittedName>
</protein>
<organism evidence="1 2">
    <name type="scientific">Anguilla anguilla</name>
    <name type="common">European freshwater eel</name>
    <name type="synonym">Muraena anguilla</name>
    <dbReference type="NCBI Taxonomy" id="7936"/>
    <lineage>
        <taxon>Eukaryota</taxon>
        <taxon>Metazoa</taxon>
        <taxon>Chordata</taxon>
        <taxon>Craniata</taxon>
        <taxon>Vertebrata</taxon>
        <taxon>Euteleostomi</taxon>
        <taxon>Actinopterygii</taxon>
        <taxon>Neopterygii</taxon>
        <taxon>Teleostei</taxon>
        <taxon>Anguilliformes</taxon>
        <taxon>Anguillidae</taxon>
        <taxon>Anguilla</taxon>
    </lineage>
</organism>
<keyword evidence="2" id="KW-1185">Reference proteome</keyword>
<dbReference type="AlphaFoldDB" id="A0A9D3M0G2"/>
<proteinExistence type="predicted"/>
<feature type="non-terminal residue" evidence="1">
    <location>
        <position position="1"/>
    </location>
</feature>
<evidence type="ECO:0000313" key="2">
    <source>
        <dbReference type="Proteomes" id="UP001044222"/>
    </source>
</evidence>
<evidence type="ECO:0000313" key="1">
    <source>
        <dbReference type="EMBL" id="KAG5836093.1"/>
    </source>
</evidence>
<dbReference type="EMBL" id="JAFIRN010000014">
    <property type="protein sequence ID" value="KAG5836093.1"/>
    <property type="molecule type" value="Genomic_DNA"/>
</dbReference>
<sequence length="67" mass="7578">VLVYHKERRGIKHLPKPCTFHALLATADRPGYRLRPRRALGSRHSWQDSCRVAQLLPPGSAGRVLLP</sequence>
<comment type="caution">
    <text evidence="1">The sequence shown here is derived from an EMBL/GenBank/DDBJ whole genome shotgun (WGS) entry which is preliminary data.</text>
</comment>
<gene>
    <name evidence="1" type="ORF">ANANG_G00250930</name>
</gene>